<dbReference type="Gene3D" id="6.10.250.2090">
    <property type="match status" value="1"/>
</dbReference>
<dbReference type="GO" id="GO:0098552">
    <property type="term" value="C:side of membrane"/>
    <property type="evidence" value="ECO:0007669"/>
    <property type="project" value="UniProtKB-ARBA"/>
</dbReference>
<dbReference type="SMART" id="SM00244">
    <property type="entry name" value="PHB"/>
    <property type="match status" value="1"/>
</dbReference>
<dbReference type="SUPFAM" id="SSF117892">
    <property type="entry name" value="Band 7/SPFH domain"/>
    <property type="match status" value="1"/>
</dbReference>
<accession>X0VBP9</accession>
<dbReference type="FunFam" id="3.30.479.30:FF:000004">
    <property type="entry name" value="Putative membrane protease family, stomatin"/>
    <property type="match status" value="1"/>
</dbReference>
<feature type="transmembrane region" description="Helical" evidence="3">
    <location>
        <begin position="6"/>
        <end position="26"/>
    </location>
</feature>
<evidence type="ECO:0000313" key="5">
    <source>
        <dbReference type="EMBL" id="GAF98010.1"/>
    </source>
</evidence>
<comment type="similarity">
    <text evidence="1">Belongs to the band 7/mec-2 family.</text>
</comment>
<gene>
    <name evidence="5" type="ORF">S01H1_19968</name>
</gene>
<comment type="caution">
    <text evidence="5">The sequence shown here is derived from an EMBL/GenBank/DDBJ whole genome shotgun (WGS) entry which is preliminary data.</text>
</comment>
<dbReference type="InterPro" id="IPR043202">
    <property type="entry name" value="Band-7_stomatin-like"/>
</dbReference>
<dbReference type="InterPro" id="IPR001107">
    <property type="entry name" value="Band_7"/>
</dbReference>
<dbReference type="CDD" id="cd08826">
    <property type="entry name" value="SPFH_eoslipins_u1"/>
    <property type="match status" value="1"/>
</dbReference>
<dbReference type="Gene3D" id="3.30.479.30">
    <property type="entry name" value="Band 7 domain"/>
    <property type="match status" value="1"/>
</dbReference>
<dbReference type="InterPro" id="IPR036013">
    <property type="entry name" value="Band_7/SPFH_dom_sf"/>
</dbReference>
<dbReference type="PRINTS" id="PR00721">
    <property type="entry name" value="STOMATIN"/>
</dbReference>
<feature type="region of interest" description="Disordered" evidence="2">
    <location>
        <begin position="248"/>
        <end position="268"/>
    </location>
</feature>
<dbReference type="PANTHER" id="PTHR10264:SF19">
    <property type="entry name" value="AT06885P-RELATED"/>
    <property type="match status" value="1"/>
</dbReference>
<dbReference type="GO" id="GO:0005886">
    <property type="term" value="C:plasma membrane"/>
    <property type="evidence" value="ECO:0007669"/>
    <property type="project" value="InterPro"/>
</dbReference>
<dbReference type="AlphaFoldDB" id="X0VBP9"/>
<proteinExistence type="inferred from homology"/>
<protein>
    <recommendedName>
        <fullName evidence="4">Band 7 domain-containing protein</fullName>
    </recommendedName>
</protein>
<evidence type="ECO:0000256" key="2">
    <source>
        <dbReference type="SAM" id="MobiDB-lite"/>
    </source>
</evidence>
<keyword evidence="3" id="KW-0812">Transmembrane</keyword>
<name>X0VBP9_9ZZZZ</name>
<reference evidence="5" key="1">
    <citation type="journal article" date="2014" name="Front. Microbiol.">
        <title>High frequency of phylogenetically diverse reductive dehalogenase-homologous genes in deep subseafloor sedimentary metagenomes.</title>
        <authorList>
            <person name="Kawai M."/>
            <person name="Futagami T."/>
            <person name="Toyoda A."/>
            <person name="Takaki Y."/>
            <person name="Nishi S."/>
            <person name="Hori S."/>
            <person name="Arai W."/>
            <person name="Tsubouchi T."/>
            <person name="Morono Y."/>
            <person name="Uchiyama I."/>
            <person name="Ito T."/>
            <person name="Fujiyama A."/>
            <person name="Inagaki F."/>
            <person name="Takami H."/>
        </authorList>
    </citation>
    <scope>NUCLEOTIDE SEQUENCE</scope>
    <source>
        <strain evidence="5">Expedition CK06-06</strain>
    </source>
</reference>
<keyword evidence="3" id="KW-1133">Transmembrane helix</keyword>
<dbReference type="Pfam" id="PF01145">
    <property type="entry name" value="Band_7"/>
    <property type="match status" value="1"/>
</dbReference>
<evidence type="ECO:0000259" key="4">
    <source>
        <dbReference type="SMART" id="SM00244"/>
    </source>
</evidence>
<feature type="domain" description="Band 7" evidence="4">
    <location>
        <begin position="20"/>
        <end position="178"/>
    </location>
</feature>
<evidence type="ECO:0000256" key="3">
    <source>
        <dbReference type="SAM" id="Phobius"/>
    </source>
</evidence>
<dbReference type="PANTHER" id="PTHR10264">
    <property type="entry name" value="BAND 7 PROTEIN-RELATED"/>
    <property type="match status" value="1"/>
</dbReference>
<organism evidence="5">
    <name type="scientific">marine sediment metagenome</name>
    <dbReference type="NCBI Taxonomy" id="412755"/>
    <lineage>
        <taxon>unclassified sequences</taxon>
        <taxon>metagenomes</taxon>
        <taxon>ecological metagenomes</taxon>
    </lineage>
</organism>
<dbReference type="InterPro" id="IPR001972">
    <property type="entry name" value="Stomatin_HflK_fam"/>
</dbReference>
<keyword evidence="3" id="KW-0472">Membrane</keyword>
<feature type="non-terminal residue" evidence="5">
    <location>
        <position position="1"/>
    </location>
</feature>
<sequence length="268" mass="30529">EYSGYLIIIVLALALAYLLSCIRILFEYQRGVLFRLGRVRRNPKGPGLVLVFWPIDRMVRVSLRIVAQEVPEQDIITRDNVSVRVTAVVYYQVTDPLKAILEVETYEFATSQLSQTTLRSVLGQIDMDELLSERDKINHRLQETIDQHSEPWGIKVAMVELKQVDLPDHMQRSMAKQAESERERRAKVIHAEGELQAASHLRDAAEKIKNHPMAMQMRFLQALVEVGSENNTTIVFPVPIDLLSSFRQDTDTSSGTSDPQELSTQKKS</sequence>
<evidence type="ECO:0000256" key="1">
    <source>
        <dbReference type="ARBA" id="ARBA00008164"/>
    </source>
</evidence>
<dbReference type="EMBL" id="BARS01010860">
    <property type="protein sequence ID" value="GAF98010.1"/>
    <property type="molecule type" value="Genomic_DNA"/>
</dbReference>